<reference evidence="1" key="1">
    <citation type="journal article" date="2014" name="Int. J. Syst. Evol. Microbiol.">
        <title>Complete genome sequence of Corynebacterium casei LMG S-19264T (=DSM 44701T), isolated from a smear-ripened cheese.</title>
        <authorList>
            <consortium name="US DOE Joint Genome Institute (JGI-PGF)"/>
            <person name="Walter F."/>
            <person name="Albersmeier A."/>
            <person name="Kalinowski J."/>
            <person name="Ruckert C."/>
        </authorList>
    </citation>
    <scope>NUCLEOTIDE SEQUENCE</scope>
    <source>
        <strain evidence="1">KCTC 12988</strain>
    </source>
</reference>
<dbReference type="EMBL" id="BMXI01000001">
    <property type="protein sequence ID" value="GHC41093.1"/>
    <property type="molecule type" value="Genomic_DNA"/>
</dbReference>
<organism evidence="1 2">
    <name type="scientific">Roseibacillus persicicus</name>
    <dbReference type="NCBI Taxonomy" id="454148"/>
    <lineage>
        <taxon>Bacteria</taxon>
        <taxon>Pseudomonadati</taxon>
        <taxon>Verrucomicrobiota</taxon>
        <taxon>Verrucomicrobiia</taxon>
        <taxon>Verrucomicrobiales</taxon>
        <taxon>Verrucomicrobiaceae</taxon>
        <taxon>Roseibacillus</taxon>
    </lineage>
</organism>
<dbReference type="AlphaFoldDB" id="A0A918TBV7"/>
<accession>A0A918TBV7</accession>
<evidence type="ECO:0000313" key="2">
    <source>
        <dbReference type="Proteomes" id="UP000644507"/>
    </source>
</evidence>
<name>A0A918TBV7_9BACT</name>
<dbReference type="Proteomes" id="UP000644507">
    <property type="component" value="Unassembled WGS sequence"/>
</dbReference>
<sequence length="101" mass="10934">MKHRGAEDVPGGEKANLVSGYFEDFVVSEGLNPVGPHPKTLSQEMARGGRTENFLMAGKVVRVSMGDESMGEAAMGIQVEVQRRQVQGWAGAYVDEGIFLH</sequence>
<reference evidence="1" key="2">
    <citation type="submission" date="2020-09" db="EMBL/GenBank/DDBJ databases">
        <authorList>
            <person name="Sun Q."/>
            <person name="Kim S."/>
        </authorList>
    </citation>
    <scope>NUCLEOTIDE SEQUENCE</scope>
    <source>
        <strain evidence="1">KCTC 12988</strain>
    </source>
</reference>
<comment type="caution">
    <text evidence="1">The sequence shown here is derived from an EMBL/GenBank/DDBJ whole genome shotgun (WGS) entry which is preliminary data.</text>
</comment>
<proteinExistence type="predicted"/>
<gene>
    <name evidence="1" type="ORF">GCM10007100_02160</name>
</gene>
<keyword evidence="2" id="KW-1185">Reference proteome</keyword>
<protein>
    <submittedName>
        <fullName evidence="1">Uncharacterized protein</fullName>
    </submittedName>
</protein>
<evidence type="ECO:0000313" key="1">
    <source>
        <dbReference type="EMBL" id="GHC41093.1"/>
    </source>
</evidence>